<dbReference type="AlphaFoldDB" id="A0ABD0Q0M3"/>
<name>A0ABD0Q0M3_CIRMR</name>
<evidence type="ECO:0000313" key="2">
    <source>
        <dbReference type="EMBL" id="KAL0179679.1"/>
    </source>
</evidence>
<dbReference type="Proteomes" id="UP001529510">
    <property type="component" value="Unassembled WGS sequence"/>
</dbReference>
<comment type="caution">
    <text evidence="2">The sequence shown here is derived from an EMBL/GenBank/DDBJ whole genome shotgun (WGS) entry which is preliminary data.</text>
</comment>
<dbReference type="EMBL" id="JAMKFB020000012">
    <property type="protein sequence ID" value="KAL0179679.1"/>
    <property type="molecule type" value="Genomic_DNA"/>
</dbReference>
<reference evidence="2 3" key="1">
    <citation type="submission" date="2024-05" db="EMBL/GenBank/DDBJ databases">
        <title>Genome sequencing and assembly of Indian major carp, Cirrhinus mrigala (Hamilton, 1822).</title>
        <authorList>
            <person name="Mohindra V."/>
            <person name="Chowdhury L.M."/>
            <person name="Lal K."/>
            <person name="Jena J.K."/>
        </authorList>
    </citation>
    <scope>NUCLEOTIDE SEQUENCE [LARGE SCALE GENOMIC DNA]</scope>
    <source>
        <strain evidence="2">CM1030</strain>
        <tissue evidence="2">Blood</tissue>
    </source>
</reference>
<proteinExistence type="predicted"/>
<protein>
    <submittedName>
        <fullName evidence="2">Uncharacterized protein</fullName>
    </submittedName>
</protein>
<feature type="compositionally biased region" description="Basic and acidic residues" evidence="1">
    <location>
        <begin position="40"/>
        <end position="49"/>
    </location>
</feature>
<evidence type="ECO:0000313" key="3">
    <source>
        <dbReference type="Proteomes" id="UP001529510"/>
    </source>
</evidence>
<feature type="non-terminal residue" evidence="2">
    <location>
        <position position="89"/>
    </location>
</feature>
<keyword evidence="3" id="KW-1185">Reference proteome</keyword>
<feature type="region of interest" description="Disordered" evidence="1">
    <location>
        <begin position="22"/>
        <end position="89"/>
    </location>
</feature>
<feature type="non-terminal residue" evidence="2">
    <location>
        <position position="1"/>
    </location>
</feature>
<gene>
    <name evidence="2" type="ORF">M9458_025121</name>
</gene>
<organism evidence="2 3">
    <name type="scientific">Cirrhinus mrigala</name>
    <name type="common">Mrigala</name>
    <dbReference type="NCBI Taxonomy" id="683832"/>
    <lineage>
        <taxon>Eukaryota</taxon>
        <taxon>Metazoa</taxon>
        <taxon>Chordata</taxon>
        <taxon>Craniata</taxon>
        <taxon>Vertebrata</taxon>
        <taxon>Euteleostomi</taxon>
        <taxon>Actinopterygii</taxon>
        <taxon>Neopterygii</taxon>
        <taxon>Teleostei</taxon>
        <taxon>Ostariophysi</taxon>
        <taxon>Cypriniformes</taxon>
        <taxon>Cyprinidae</taxon>
        <taxon>Labeoninae</taxon>
        <taxon>Labeonini</taxon>
        <taxon>Cirrhinus</taxon>
    </lineage>
</organism>
<accession>A0ABD0Q0M3</accession>
<sequence>IFIPKKHRQRFDEAVSQSLINRMCRSKSLGEPQNRLRRSRSQDHHERPQGSKRASSVPRDTGDDPAQPERGLRKSTTVIPSHYVTGANQ</sequence>
<evidence type="ECO:0000256" key="1">
    <source>
        <dbReference type="SAM" id="MobiDB-lite"/>
    </source>
</evidence>